<dbReference type="GO" id="GO:0004806">
    <property type="term" value="F:triacylglycerol lipase activity"/>
    <property type="evidence" value="ECO:0007669"/>
    <property type="project" value="TreeGrafter"/>
</dbReference>
<dbReference type="InterPro" id="IPR029058">
    <property type="entry name" value="AB_hydrolase_fold"/>
</dbReference>
<dbReference type="EMBL" id="CP002271">
    <property type="protein sequence ID" value="ADO74378.1"/>
    <property type="molecule type" value="Genomic_DNA"/>
</dbReference>
<evidence type="ECO:0000313" key="2">
    <source>
        <dbReference type="EMBL" id="ADO74378.1"/>
    </source>
</evidence>
<accession>E3FN90</accession>
<protein>
    <submittedName>
        <fullName evidence="2">10-carbomethoxy-13-deoxycarminomycin esterase</fullName>
    </submittedName>
</protein>
<reference evidence="2 3" key="1">
    <citation type="journal article" date="2011" name="Mol. Biol. Evol.">
        <title>Comparative genomic analysis of fruiting body formation in Myxococcales.</title>
        <authorList>
            <person name="Huntley S."/>
            <person name="Hamann N."/>
            <person name="Wegener-Feldbrugge S."/>
            <person name="Treuner-Lange A."/>
            <person name="Kube M."/>
            <person name="Reinhardt R."/>
            <person name="Klages S."/>
            <person name="Muller R."/>
            <person name="Ronning C.M."/>
            <person name="Nierman W.C."/>
            <person name="Sogaard-Andersen L."/>
        </authorList>
    </citation>
    <scope>NUCLEOTIDE SEQUENCE [LARGE SCALE GENOMIC DNA]</scope>
    <source>
        <strain evidence="2 3">DW4/3-1</strain>
    </source>
</reference>
<organism evidence="2 3">
    <name type="scientific">Stigmatella aurantiaca (strain DW4/3-1)</name>
    <dbReference type="NCBI Taxonomy" id="378806"/>
    <lineage>
        <taxon>Bacteria</taxon>
        <taxon>Pseudomonadati</taxon>
        <taxon>Myxococcota</taxon>
        <taxon>Myxococcia</taxon>
        <taxon>Myxococcales</taxon>
        <taxon>Cystobacterineae</taxon>
        <taxon>Archangiaceae</taxon>
        <taxon>Stigmatella</taxon>
    </lineage>
</organism>
<dbReference type="PRINTS" id="PR00111">
    <property type="entry name" value="ABHYDROLASE"/>
</dbReference>
<dbReference type="eggNOG" id="COG2021">
    <property type="taxonomic scope" value="Bacteria"/>
</dbReference>
<dbReference type="InterPro" id="IPR000073">
    <property type="entry name" value="AB_hydrolase_1"/>
</dbReference>
<name>E3FN90_STIAD</name>
<dbReference type="PANTHER" id="PTHR43433">
    <property type="entry name" value="HYDROLASE, ALPHA/BETA FOLD FAMILY PROTEIN"/>
    <property type="match status" value="1"/>
</dbReference>
<sequence>MTSHAGQFLRLHDVELWYEDRGTPAAPPLLLLMGNGCSSVFWPEPFVARLVSGGRRVIRFDYRDTGRSSHFDFDQAPYSLDDIERDVLGLLAHLGLQKAHCVGLSMGGFLAQRMAIRHPSRVASLASMMSTPDYAVLLHTFIGGEAPTSGLPPPRKDWLEALSKIPPGLSPLELSVESWRLANGSRAPFDADAWRDLQRLADAWGDDSRAGDHHRRACERITDKNLLGALRHVTAPCLFIQGSEDPIFVPAHAEAAAQAVPGAKLRIVDGMGHALSPAFFELLADALLEHTQDPVAPRGP</sequence>
<dbReference type="Pfam" id="PF00561">
    <property type="entry name" value="Abhydrolase_1"/>
    <property type="match status" value="1"/>
</dbReference>
<dbReference type="InterPro" id="IPR050471">
    <property type="entry name" value="AB_hydrolase"/>
</dbReference>
<dbReference type="HOGENOM" id="CLU_020336_0_1_7"/>
<dbReference type="SUPFAM" id="SSF53474">
    <property type="entry name" value="alpha/beta-Hydrolases"/>
    <property type="match status" value="1"/>
</dbReference>
<dbReference type="KEGG" id="sur:STAUR_6621"/>
<dbReference type="Gene3D" id="3.40.50.1820">
    <property type="entry name" value="alpha/beta hydrolase"/>
    <property type="match status" value="1"/>
</dbReference>
<gene>
    <name evidence="2" type="ordered locus">STAUR_6621</name>
</gene>
<dbReference type="PANTHER" id="PTHR43433:SF5">
    <property type="entry name" value="AB HYDROLASE-1 DOMAIN-CONTAINING PROTEIN"/>
    <property type="match status" value="1"/>
</dbReference>
<keyword evidence="3" id="KW-1185">Reference proteome</keyword>
<dbReference type="AlphaFoldDB" id="E3FN90"/>
<dbReference type="Proteomes" id="UP000001351">
    <property type="component" value="Chromosome"/>
</dbReference>
<evidence type="ECO:0000313" key="3">
    <source>
        <dbReference type="Proteomes" id="UP000001351"/>
    </source>
</evidence>
<feature type="domain" description="AB hydrolase-1" evidence="1">
    <location>
        <begin position="27"/>
        <end position="133"/>
    </location>
</feature>
<evidence type="ECO:0000259" key="1">
    <source>
        <dbReference type="Pfam" id="PF00561"/>
    </source>
</evidence>
<dbReference type="OrthoDB" id="9805423at2"/>
<proteinExistence type="predicted"/>
<dbReference type="RefSeq" id="WP_013377400.1">
    <property type="nucleotide sequence ID" value="NC_014623.1"/>
</dbReference>
<dbReference type="STRING" id="378806.STAUR_6621"/>
<dbReference type="GO" id="GO:0046503">
    <property type="term" value="P:glycerolipid catabolic process"/>
    <property type="evidence" value="ECO:0007669"/>
    <property type="project" value="TreeGrafter"/>
</dbReference>